<sequence length="47" mass="5381">MFLIKKIRLLVEEGMFVTIASPCSHFPSKSTSFYICLFLNKLLVVKS</sequence>
<reference evidence="1" key="1">
    <citation type="submission" date="2014-05" db="EMBL/GenBank/DDBJ databases">
        <authorList>
            <person name="Chronopoulou M."/>
        </authorList>
    </citation>
    <scope>NUCLEOTIDE SEQUENCE</scope>
    <source>
        <tissue evidence="1">Whole organism</tissue>
    </source>
</reference>
<organism evidence="1">
    <name type="scientific">Lepeophtheirus salmonis</name>
    <name type="common">Salmon louse</name>
    <name type="synonym">Caligus salmonis</name>
    <dbReference type="NCBI Taxonomy" id="72036"/>
    <lineage>
        <taxon>Eukaryota</taxon>
        <taxon>Metazoa</taxon>
        <taxon>Ecdysozoa</taxon>
        <taxon>Arthropoda</taxon>
        <taxon>Crustacea</taxon>
        <taxon>Multicrustacea</taxon>
        <taxon>Hexanauplia</taxon>
        <taxon>Copepoda</taxon>
        <taxon>Siphonostomatoida</taxon>
        <taxon>Caligidae</taxon>
        <taxon>Lepeophtheirus</taxon>
    </lineage>
</organism>
<dbReference type="EMBL" id="HACA01013285">
    <property type="protein sequence ID" value="CDW30646.1"/>
    <property type="molecule type" value="Transcribed_RNA"/>
</dbReference>
<protein>
    <submittedName>
        <fullName evidence="1">Uncharacterized protein</fullName>
    </submittedName>
</protein>
<name>A0A0K2TZ44_LEPSM</name>
<accession>A0A0K2TZ44</accession>
<proteinExistence type="predicted"/>
<dbReference type="AlphaFoldDB" id="A0A0K2TZ44"/>
<evidence type="ECO:0000313" key="1">
    <source>
        <dbReference type="EMBL" id="CDW30646.1"/>
    </source>
</evidence>